<proteinExistence type="predicted"/>
<gene>
    <name evidence="1" type="ORF">DXD79_00105</name>
</gene>
<evidence type="ECO:0000313" key="2">
    <source>
        <dbReference type="Proteomes" id="UP000263014"/>
    </source>
</evidence>
<dbReference type="EMBL" id="QSON01000001">
    <property type="protein sequence ID" value="RGJ07860.1"/>
    <property type="molecule type" value="Genomic_DNA"/>
</dbReference>
<name>A0A374PCT6_9FIRM</name>
<dbReference type="InterPro" id="IPR008928">
    <property type="entry name" value="6-hairpin_glycosidase_sf"/>
</dbReference>
<accession>A0A374PCT6</accession>
<dbReference type="SUPFAM" id="SSF48208">
    <property type="entry name" value="Six-hairpin glycosidases"/>
    <property type="match status" value="1"/>
</dbReference>
<protein>
    <recommendedName>
        <fullName evidence="3">Six-hairpin glycosidase</fullName>
    </recommendedName>
</protein>
<comment type="caution">
    <text evidence="1">The sequence shown here is derived from an EMBL/GenBank/DDBJ whole genome shotgun (WGS) entry which is preliminary data.</text>
</comment>
<evidence type="ECO:0008006" key="3">
    <source>
        <dbReference type="Google" id="ProtNLM"/>
    </source>
</evidence>
<dbReference type="GO" id="GO:0005975">
    <property type="term" value="P:carbohydrate metabolic process"/>
    <property type="evidence" value="ECO:0007669"/>
    <property type="project" value="InterPro"/>
</dbReference>
<dbReference type="Proteomes" id="UP000263014">
    <property type="component" value="Unassembled WGS sequence"/>
</dbReference>
<reference evidence="1 2" key="1">
    <citation type="submission" date="2018-08" db="EMBL/GenBank/DDBJ databases">
        <title>A genome reference for cultivated species of the human gut microbiota.</title>
        <authorList>
            <person name="Zou Y."/>
            <person name="Xue W."/>
            <person name="Luo G."/>
        </authorList>
    </citation>
    <scope>NUCLEOTIDE SEQUENCE [LARGE SCALE GENOMIC DNA]</scope>
    <source>
        <strain evidence="1 2">TM09-12</strain>
    </source>
</reference>
<organism evidence="1 2">
    <name type="scientific">Hungatella hathewayi</name>
    <dbReference type="NCBI Taxonomy" id="154046"/>
    <lineage>
        <taxon>Bacteria</taxon>
        <taxon>Bacillati</taxon>
        <taxon>Bacillota</taxon>
        <taxon>Clostridia</taxon>
        <taxon>Lachnospirales</taxon>
        <taxon>Lachnospiraceae</taxon>
        <taxon>Hungatella</taxon>
    </lineage>
</organism>
<dbReference type="AlphaFoldDB" id="A0A374PCT6"/>
<evidence type="ECO:0000313" key="1">
    <source>
        <dbReference type="EMBL" id="RGJ07860.1"/>
    </source>
</evidence>
<sequence>MGDGIMKNGKSYTFILQEDQESRLIFLGAAEDEFGMNWIEGSKPWGTIICPDGIKTSVKREILPNGHLQERFCFENVSEFPVFFKKTDVGIYATFHDDYRQADECMTRRCHTHIFCGGEASYVMALRMGGQAPHLGLMVTAGSISSYSTERDEGALSNDRGDFILHPVIEPLKPGGSAEIVWELFWFEDKGDFERQLIGGGKIPVLKTQQCTYFPGENIVFDVFYGAHVESADISVSFNERCVAFQSDWDGAVTRIHCGQKADNEGEIRVCVRVGVKELNAVFYVSPDLRNLVRSRCRFIAEKQQYHGEISMLDGAYLIYDNEEKTRYYSHLDDHNGGRERIGMGALLALWLQKEEDPCLRESLTQYVTYVYRELYDEETGTVYNDISHNLDWHRKYNYPWTAVLQIEMYHLTKETRYLEHAFRTMKRYYLEGGDRFYAIGLPVSELAALLRENHMDMQCEDLKTSFFRHADYILERGTSYPLHEVNFEQSIVAPGTSCLLQAYQISGEERYLEEAKRQLKLLDQFNGQQPDYHQFENSIRHWDGYWFGKYRMFGDTYPHYWSVLTGVDFIQYEQATGDHSFREMARASLRGCLNLFSADGSASCAMVFPQTVNGKKGNFYDPWANDQDWALYYALKYEDVILEGGL</sequence>